<evidence type="ECO:0000313" key="2">
    <source>
        <dbReference type="Proteomes" id="UP000887159"/>
    </source>
</evidence>
<accession>A0A8X6RH22</accession>
<dbReference type="Proteomes" id="UP000887159">
    <property type="component" value="Unassembled WGS sequence"/>
</dbReference>
<dbReference type="EMBL" id="BMAU01021177">
    <property type="protein sequence ID" value="GFX94490.1"/>
    <property type="molecule type" value="Genomic_DNA"/>
</dbReference>
<keyword evidence="2" id="KW-1185">Reference proteome</keyword>
<evidence type="ECO:0000313" key="1">
    <source>
        <dbReference type="EMBL" id="GFX94490.1"/>
    </source>
</evidence>
<gene>
    <name evidence="1" type="ORF">TNCV_4295301</name>
</gene>
<organism evidence="1 2">
    <name type="scientific">Trichonephila clavipes</name>
    <name type="common">Golden silk orbweaver</name>
    <name type="synonym">Nephila clavipes</name>
    <dbReference type="NCBI Taxonomy" id="2585209"/>
    <lineage>
        <taxon>Eukaryota</taxon>
        <taxon>Metazoa</taxon>
        <taxon>Ecdysozoa</taxon>
        <taxon>Arthropoda</taxon>
        <taxon>Chelicerata</taxon>
        <taxon>Arachnida</taxon>
        <taxon>Araneae</taxon>
        <taxon>Araneomorphae</taxon>
        <taxon>Entelegynae</taxon>
        <taxon>Araneoidea</taxon>
        <taxon>Nephilidae</taxon>
        <taxon>Trichonephila</taxon>
    </lineage>
</organism>
<reference evidence="1" key="1">
    <citation type="submission" date="2020-08" db="EMBL/GenBank/DDBJ databases">
        <title>Multicomponent nature underlies the extraordinary mechanical properties of spider dragline silk.</title>
        <authorList>
            <person name="Kono N."/>
            <person name="Nakamura H."/>
            <person name="Mori M."/>
            <person name="Yoshida Y."/>
            <person name="Ohtoshi R."/>
            <person name="Malay A.D."/>
            <person name="Moran D.A.P."/>
            <person name="Tomita M."/>
            <person name="Numata K."/>
            <person name="Arakawa K."/>
        </authorList>
    </citation>
    <scope>NUCLEOTIDE SEQUENCE</scope>
</reference>
<dbReference type="AlphaFoldDB" id="A0A8X6RH22"/>
<proteinExistence type="predicted"/>
<comment type="caution">
    <text evidence="1">The sequence shown here is derived from an EMBL/GenBank/DDBJ whole genome shotgun (WGS) entry which is preliminary data.</text>
</comment>
<sequence length="68" mass="7835">MWFKILLPNQHHPLTAGKDGTLDLWTSRLQIYQTFRHPCDSRQRCVAGPQILSSHYAKVQARDSRCGV</sequence>
<name>A0A8X6RH22_TRICX</name>
<protein>
    <submittedName>
        <fullName evidence="1">Uncharacterized protein</fullName>
    </submittedName>
</protein>